<dbReference type="RefSeq" id="WP_084117831.1">
    <property type="nucleotide sequence ID" value="NZ_FWXH01000042.1"/>
</dbReference>
<dbReference type="AlphaFoldDB" id="A0A1W1XZP4"/>
<dbReference type="EMBL" id="FWXH01000042">
    <property type="protein sequence ID" value="SMC29354.1"/>
    <property type="molecule type" value="Genomic_DNA"/>
</dbReference>
<evidence type="ECO:0000313" key="1">
    <source>
        <dbReference type="EMBL" id="SMC29354.1"/>
    </source>
</evidence>
<evidence type="ECO:0000313" key="2">
    <source>
        <dbReference type="Proteomes" id="UP000192468"/>
    </source>
</evidence>
<name>A0A1W1XZP4_9CLOT</name>
<evidence type="ECO:0008006" key="3">
    <source>
        <dbReference type="Google" id="ProtNLM"/>
    </source>
</evidence>
<dbReference type="STRING" id="1121291.SAMN02745134_03864"/>
<sequence>MKKIALSIILIVTLFGITSCGKKSQVENNKVESTVSNDAKLNMTNTINGNTTNEVDSPTSVNDKSDVITDINSWNHPVKYVFKNANIDIQKVGFKNDKTYPIFYVSLTKNLDDENKIYYKNLVNQIATANGYWDYEIIDENKNIDIKVVCDRNNRTVTGVTNNGSSNYFTVTDTNDVKNTDDQITEYLKDNVSEVKSFIQALEGNNSGVKAIVYVEREPDPNSNNVYLKNYYGIYVGESHPDHNVNVYRFAINKDTKEILYYDVVNDKYESLSDWRKSK</sequence>
<proteinExistence type="predicted"/>
<dbReference type="OrthoDB" id="1908973at2"/>
<accession>A0A1W1XZP4</accession>
<organism evidence="1 2">
    <name type="scientific">Clostridium acidisoli DSM 12555</name>
    <dbReference type="NCBI Taxonomy" id="1121291"/>
    <lineage>
        <taxon>Bacteria</taxon>
        <taxon>Bacillati</taxon>
        <taxon>Bacillota</taxon>
        <taxon>Clostridia</taxon>
        <taxon>Eubacteriales</taxon>
        <taxon>Clostridiaceae</taxon>
        <taxon>Clostridium</taxon>
    </lineage>
</organism>
<dbReference type="Proteomes" id="UP000192468">
    <property type="component" value="Unassembled WGS sequence"/>
</dbReference>
<gene>
    <name evidence="1" type="ORF">SAMN02745134_03864</name>
</gene>
<keyword evidence="2" id="KW-1185">Reference proteome</keyword>
<reference evidence="1 2" key="1">
    <citation type="submission" date="2017-04" db="EMBL/GenBank/DDBJ databases">
        <authorList>
            <person name="Afonso C.L."/>
            <person name="Miller P.J."/>
            <person name="Scott M.A."/>
            <person name="Spackman E."/>
            <person name="Goraichik I."/>
            <person name="Dimitrov K.M."/>
            <person name="Suarez D.L."/>
            <person name="Swayne D.E."/>
        </authorList>
    </citation>
    <scope>NUCLEOTIDE SEQUENCE [LARGE SCALE GENOMIC DNA]</scope>
    <source>
        <strain evidence="1 2">DSM 12555</strain>
    </source>
</reference>
<protein>
    <recommendedName>
        <fullName evidence="3">Lipoprotein</fullName>
    </recommendedName>
</protein>
<dbReference type="PROSITE" id="PS51257">
    <property type="entry name" value="PROKAR_LIPOPROTEIN"/>
    <property type="match status" value="1"/>
</dbReference>